<dbReference type="AlphaFoldDB" id="A0A1H6A0T9"/>
<keyword evidence="2" id="KW-1185">Reference proteome</keyword>
<dbReference type="RefSeq" id="WP_103914138.1">
    <property type="nucleotide sequence ID" value="NZ_FNUS01000005.1"/>
</dbReference>
<gene>
    <name evidence="1" type="ORF">SAMN05421847_2272</name>
</gene>
<evidence type="ECO:0000313" key="2">
    <source>
        <dbReference type="Proteomes" id="UP000236738"/>
    </source>
</evidence>
<organism evidence="1 2">
    <name type="scientific">Halpernia humi</name>
    <dbReference type="NCBI Taxonomy" id="493375"/>
    <lineage>
        <taxon>Bacteria</taxon>
        <taxon>Pseudomonadati</taxon>
        <taxon>Bacteroidota</taxon>
        <taxon>Flavobacteriia</taxon>
        <taxon>Flavobacteriales</taxon>
        <taxon>Weeksellaceae</taxon>
        <taxon>Chryseobacterium group</taxon>
        <taxon>Halpernia</taxon>
    </lineage>
</organism>
<dbReference type="OrthoDB" id="1425333at2"/>
<proteinExistence type="predicted"/>
<accession>A0A1H6A0T9</accession>
<sequence length="183" mass="21225">MKLKIYILLPILILLFNCANLPSSKIAENFNFSSEEGMVIGAFSIKNEKPIFNGYGLWHKSVDGNEKLTIKNRVWIVPEQMVSMKLKPDFFDGEKGVYYFAFKKPPGNYFFNLVSLFENGGFYTSSGGLEINFPFTVQPGKITYVGEIYLDYRNKKVVQNFLQQRDIPRFEEKFPDINWSQIE</sequence>
<dbReference type="Proteomes" id="UP000236738">
    <property type="component" value="Unassembled WGS sequence"/>
</dbReference>
<reference evidence="2" key="1">
    <citation type="submission" date="2016-10" db="EMBL/GenBank/DDBJ databases">
        <authorList>
            <person name="Varghese N."/>
            <person name="Submissions S."/>
        </authorList>
    </citation>
    <scope>NUCLEOTIDE SEQUENCE [LARGE SCALE GENOMIC DNA]</scope>
    <source>
        <strain evidence="2">DSM 21580</strain>
    </source>
</reference>
<evidence type="ECO:0000313" key="1">
    <source>
        <dbReference type="EMBL" id="SEG41567.1"/>
    </source>
</evidence>
<name>A0A1H6A0T9_9FLAO</name>
<dbReference type="EMBL" id="FNUS01000005">
    <property type="protein sequence ID" value="SEG41567.1"/>
    <property type="molecule type" value="Genomic_DNA"/>
</dbReference>
<protein>
    <submittedName>
        <fullName evidence="1">Uncharacterized protein</fullName>
    </submittedName>
</protein>